<reference evidence="2 3" key="1">
    <citation type="journal article" date="2016" name="Int. J. Syst. Evol. Microbiol.">
        <title>Labrenzia salina sp. nov., isolated from the rhizosphere of the halophyte Arthrocnemum macrostachyum.</title>
        <authorList>
            <person name="Camacho M."/>
            <person name="Redondo-Gomez S."/>
            <person name="Rodriguez-Llorente I."/>
            <person name="Rohde M."/>
            <person name="Sproer C."/>
            <person name="Schumann P."/>
            <person name="Klenk H.P."/>
            <person name="Montero-Calasanz M.D.C."/>
        </authorList>
    </citation>
    <scope>NUCLEOTIDE SEQUENCE [LARGE SCALE GENOMIC DNA]</scope>
    <source>
        <strain evidence="2 3">DSM 29163</strain>
    </source>
</reference>
<evidence type="ECO:0000313" key="2">
    <source>
        <dbReference type="EMBL" id="MCX2721341.1"/>
    </source>
</evidence>
<feature type="chain" id="PRO_5045840707" evidence="1">
    <location>
        <begin position="25"/>
        <end position="209"/>
    </location>
</feature>
<gene>
    <name evidence="2" type="ORF">ON753_02825</name>
</gene>
<dbReference type="RefSeq" id="WP_265961042.1">
    <property type="nucleotide sequence ID" value="NZ_JAPEVI010000002.1"/>
</dbReference>
<proteinExistence type="predicted"/>
<evidence type="ECO:0000256" key="1">
    <source>
        <dbReference type="SAM" id="SignalP"/>
    </source>
</evidence>
<evidence type="ECO:0000313" key="3">
    <source>
        <dbReference type="Proteomes" id="UP001300261"/>
    </source>
</evidence>
<keyword evidence="1" id="KW-0732">Signal</keyword>
<sequence length="209" mass="21747">MTAPLNRLLATLAVVAALGGTAMAQDDALYPEPSAPDASYLRILTDAGTETEIDGNAAEAGEAGLTRYYEVSPGEVELRIAGRTISVQPGANAHYTYVAAGDQGELMSDEITDSPANADLVFYNLTDLDGVEVYVPEAEAVALEGVGPLKTASVALQAPMTLDFVIRNGEGELGSTEAVELRRGTATSLVLRSDGDAYRASAVTSTYAQ</sequence>
<dbReference type="EMBL" id="JAPEVI010000002">
    <property type="protein sequence ID" value="MCX2721341.1"/>
    <property type="molecule type" value="Genomic_DNA"/>
</dbReference>
<keyword evidence="3" id="KW-1185">Reference proteome</keyword>
<dbReference type="Proteomes" id="UP001300261">
    <property type="component" value="Unassembled WGS sequence"/>
</dbReference>
<protein>
    <submittedName>
        <fullName evidence="2">Alginate O-acetyltransferase AlgF</fullName>
    </submittedName>
</protein>
<comment type="caution">
    <text evidence="2">The sequence shown here is derived from an EMBL/GenBank/DDBJ whole genome shotgun (WGS) entry which is preliminary data.</text>
</comment>
<name>A0ABT3QWN6_9HYPH</name>
<organism evidence="2 3">
    <name type="scientific">Roseibium salinum</name>
    <dbReference type="NCBI Taxonomy" id="1604349"/>
    <lineage>
        <taxon>Bacteria</taxon>
        <taxon>Pseudomonadati</taxon>
        <taxon>Pseudomonadota</taxon>
        <taxon>Alphaproteobacteria</taxon>
        <taxon>Hyphomicrobiales</taxon>
        <taxon>Stappiaceae</taxon>
        <taxon>Roseibium</taxon>
    </lineage>
</organism>
<feature type="signal peptide" evidence="1">
    <location>
        <begin position="1"/>
        <end position="24"/>
    </location>
</feature>
<accession>A0ABT3QWN6</accession>